<protein>
    <submittedName>
        <fullName evidence="1">Uncharacterized protein</fullName>
    </submittedName>
</protein>
<sequence>MAVTPAGAEVSQAAATRWKKVWKKSLKPLAVKTFYTKEQSDAAYQPKGSYATAGSAYTKAETYSKAEVDAKLAPFANSVAAFASGDQDLPLETAAVVRSVSLVAPANGTVVVSSSAYIQAQAAGSAIARCSLTTGTTLDFAFLQYSNMPDAASSESEVISGTRAFAATKGNLVTVNLVCDEFAGTVAVGDSALTAIFAPS</sequence>
<proteinExistence type="predicted"/>
<accession>A0A7Y9H0D8</accession>
<reference evidence="1 2" key="2">
    <citation type="submission" date="2020-08" db="EMBL/GenBank/DDBJ databases">
        <title>The Agave Microbiome: Exploring the role of microbial communities in plant adaptations to desert environments.</title>
        <authorList>
            <person name="Partida-Martinez L.P."/>
        </authorList>
    </citation>
    <scope>NUCLEOTIDE SEQUENCE [LARGE SCALE GENOMIC DNA]</scope>
    <source>
        <strain evidence="1 2">AT2.17</strain>
    </source>
</reference>
<organism evidence="1 2">
    <name type="scientific">Nocardioides cavernae</name>
    <dbReference type="NCBI Taxonomy" id="1921566"/>
    <lineage>
        <taxon>Bacteria</taxon>
        <taxon>Bacillati</taxon>
        <taxon>Actinomycetota</taxon>
        <taxon>Actinomycetes</taxon>
        <taxon>Propionibacteriales</taxon>
        <taxon>Nocardioidaceae</taxon>
        <taxon>Nocardioides</taxon>
    </lineage>
</organism>
<evidence type="ECO:0000313" key="2">
    <source>
        <dbReference type="Proteomes" id="UP000549911"/>
    </source>
</evidence>
<dbReference type="RefSeq" id="WP_179618113.1">
    <property type="nucleotide sequence ID" value="NZ_JACCBW010000001.1"/>
</dbReference>
<dbReference type="Proteomes" id="UP000549911">
    <property type="component" value="Unassembled WGS sequence"/>
</dbReference>
<comment type="caution">
    <text evidence="1">The sequence shown here is derived from an EMBL/GenBank/DDBJ whole genome shotgun (WGS) entry which is preliminary data.</text>
</comment>
<dbReference type="AlphaFoldDB" id="A0A7Y9H0D8"/>
<name>A0A7Y9H0D8_9ACTN</name>
<evidence type="ECO:0000313" key="1">
    <source>
        <dbReference type="EMBL" id="NYE35463.1"/>
    </source>
</evidence>
<reference evidence="1 2" key="1">
    <citation type="submission" date="2020-07" db="EMBL/GenBank/DDBJ databases">
        <authorList>
            <person name="Partida-Martinez L."/>
            <person name="Huntemann M."/>
            <person name="Clum A."/>
            <person name="Wang J."/>
            <person name="Palaniappan K."/>
            <person name="Ritter S."/>
            <person name="Chen I.-M."/>
            <person name="Stamatis D."/>
            <person name="Reddy T."/>
            <person name="O'Malley R."/>
            <person name="Daum C."/>
            <person name="Shapiro N."/>
            <person name="Ivanova N."/>
            <person name="Kyrpides N."/>
            <person name="Woyke T."/>
        </authorList>
    </citation>
    <scope>NUCLEOTIDE SEQUENCE [LARGE SCALE GENOMIC DNA]</scope>
    <source>
        <strain evidence="1 2">AT2.17</strain>
    </source>
</reference>
<gene>
    <name evidence="1" type="ORF">F4692_000567</name>
</gene>
<dbReference type="EMBL" id="JACCBW010000001">
    <property type="protein sequence ID" value="NYE35463.1"/>
    <property type="molecule type" value="Genomic_DNA"/>
</dbReference>
<keyword evidence="2" id="KW-1185">Reference proteome</keyword>